<dbReference type="EMBL" id="VIEB01000033">
    <property type="protein sequence ID" value="TQE11070.1"/>
    <property type="molecule type" value="Genomic_DNA"/>
</dbReference>
<dbReference type="Proteomes" id="UP000315295">
    <property type="component" value="Unassembled WGS sequence"/>
</dbReference>
<proteinExistence type="predicted"/>
<keyword evidence="2" id="KW-1185">Reference proteome</keyword>
<evidence type="ECO:0000313" key="2">
    <source>
        <dbReference type="Proteomes" id="UP000315295"/>
    </source>
</evidence>
<organism evidence="1 2">
    <name type="scientific">Malus baccata</name>
    <name type="common">Siberian crab apple</name>
    <name type="synonym">Pyrus baccata</name>
    <dbReference type="NCBI Taxonomy" id="106549"/>
    <lineage>
        <taxon>Eukaryota</taxon>
        <taxon>Viridiplantae</taxon>
        <taxon>Streptophyta</taxon>
        <taxon>Embryophyta</taxon>
        <taxon>Tracheophyta</taxon>
        <taxon>Spermatophyta</taxon>
        <taxon>Magnoliopsida</taxon>
        <taxon>eudicotyledons</taxon>
        <taxon>Gunneridae</taxon>
        <taxon>Pentapetalae</taxon>
        <taxon>rosids</taxon>
        <taxon>fabids</taxon>
        <taxon>Rosales</taxon>
        <taxon>Rosaceae</taxon>
        <taxon>Amygdaloideae</taxon>
        <taxon>Maleae</taxon>
        <taxon>Malus</taxon>
    </lineage>
</organism>
<dbReference type="AlphaFoldDB" id="A0A540NKP4"/>
<evidence type="ECO:0000313" key="1">
    <source>
        <dbReference type="EMBL" id="TQE11070.1"/>
    </source>
</evidence>
<protein>
    <submittedName>
        <fullName evidence="1">Uncharacterized protein</fullName>
    </submittedName>
</protein>
<sequence length="130" mass="15263">MQQKPHLCYLYRKHHRLRHHGQDRRHQDLQVVPWLRFGKIPQFFQELSLPCRVSTFLSVDACPFCFLGELNALTSLTLLPSILIQPKATTFFFSLKLRHGKAAYAFHSSLLFHISFNPTPDNNFKKQDIK</sequence>
<gene>
    <name evidence="1" type="ORF">C1H46_003330</name>
</gene>
<comment type="caution">
    <text evidence="1">The sequence shown here is derived from an EMBL/GenBank/DDBJ whole genome shotgun (WGS) entry which is preliminary data.</text>
</comment>
<accession>A0A540NKP4</accession>
<name>A0A540NKP4_MALBA</name>
<reference evidence="1 2" key="1">
    <citation type="journal article" date="2019" name="G3 (Bethesda)">
        <title>Sequencing of a Wild Apple (Malus baccata) Genome Unravels the Differences Between Cultivated and Wild Apple Species Regarding Disease Resistance and Cold Tolerance.</title>
        <authorList>
            <person name="Chen X."/>
        </authorList>
    </citation>
    <scope>NUCLEOTIDE SEQUENCE [LARGE SCALE GENOMIC DNA]</scope>
    <source>
        <strain evidence="2">cv. Shandingzi</strain>
        <tissue evidence="1">Leaves</tissue>
    </source>
</reference>